<dbReference type="InterPro" id="IPR005913">
    <property type="entry name" value="dTDP_dehydrorham_reduct"/>
</dbReference>
<comment type="cofactor">
    <cofactor evidence="6">
        <name>Mg(2+)</name>
        <dbReference type="ChEBI" id="CHEBI:18420"/>
    </cofactor>
    <text evidence="6">Binds 1 Mg(2+) ion per monomer.</text>
</comment>
<dbReference type="GO" id="GO:0019305">
    <property type="term" value="P:dTDP-rhamnose biosynthetic process"/>
    <property type="evidence" value="ECO:0007669"/>
    <property type="project" value="UniProtKB-UniPathway"/>
</dbReference>
<dbReference type="PANTHER" id="PTHR10491">
    <property type="entry name" value="DTDP-4-DEHYDRORHAMNOSE REDUCTASE"/>
    <property type="match status" value="1"/>
</dbReference>
<dbReference type="EMBL" id="NXGX01000004">
    <property type="protein sequence ID" value="PKR58513.1"/>
    <property type="molecule type" value="Genomic_DNA"/>
</dbReference>
<dbReference type="Pfam" id="PF04321">
    <property type="entry name" value="RmlD_sub_bind"/>
    <property type="match status" value="1"/>
</dbReference>
<dbReference type="GO" id="GO:0006556">
    <property type="term" value="P:S-adenosylmethionine biosynthetic process"/>
    <property type="evidence" value="ECO:0007669"/>
    <property type="project" value="TreeGrafter"/>
</dbReference>
<dbReference type="InterPro" id="IPR036291">
    <property type="entry name" value="NAD(P)-bd_dom_sf"/>
</dbReference>
<keyword evidence="6" id="KW-0560">Oxidoreductase</keyword>
<evidence type="ECO:0000313" key="8">
    <source>
        <dbReference type="EMBL" id="PKR58513.1"/>
    </source>
</evidence>
<proteinExistence type="inferred from homology"/>
<protein>
    <recommendedName>
        <fullName evidence="4 6">dTDP-4-dehydrorhamnose reductase</fullName>
        <ecNumber evidence="3 6">1.1.1.133</ecNumber>
    </recommendedName>
</protein>
<dbReference type="UniPathway" id="UPA00124"/>
<accession>A0A2N3L6L6</accession>
<dbReference type="EC" id="1.1.1.133" evidence="3 6"/>
<dbReference type="AlphaFoldDB" id="A0A2N3L6L6"/>
<dbReference type="GO" id="GO:0048269">
    <property type="term" value="C:methionine adenosyltransferase complex"/>
    <property type="evidence" value="ECO:0007669"/>
    <property type="project" value="TreeGrafter"/>
</dbReference>
<reference evidence="8 9" key="1">
    <citation type="submission" date="2017-09" db="EMBL/GenBank/DDBJ databases">
        <title>Biodiversity and function of Thalassospira species in the particle-attached aromatic-hydrocarbon-degrading consortia from the surface seawater of the China South Sea.</title>
        <authorList>
            <person name="Dong C."/>
            <person name="Lai Q."/>
            <person name="Shao Z."/>
        </authorList>
    </citation>
    <scope>NUCLEOTIDE SEQUENCE [LARGE SCALE GENOMIC DNA]</scope>
    <source>
        <strain evidence="8 9">139Z-12</strain>
    </source>
</reference>
<dbReference type="SUPFAM" id="SSF51735">
    <property type="entry name" value="NAD(P)-binding Rossmann-fold domains"/>
    <property type="match status" value="1"/>
</dbReference>
<dbReference type="InterPro" id="IPR029903">
    <property type="entry name" value="RmlD-like-bd"/>
</dbReference>
<name>A0A2N3L6L6_9PROT</name>
<evidence type="ECO:0000256" key="4">
    <source>
        <dbReference type="ARBA" id="ARBA00017099"/>
    </source>
</evidence>
<evidence type="ECO:0000256" key="6">
    <source>
        <dbReference type="RuleBase" id="RU364082"/>
    </source>
</evidence>
<evidence type="ECO:0000256" key="3">
    <source>
        <dbReference type="ARBA" id="ARBA00012929"/>
    </source>
</evidence>
<feature type="domain" description="RmlD-like substrate binding" evidence="7">
    <location>
        <begin position="18"/>
        <end position="316"/>
    </location>
</feature>
<dbReference type="Gene3D" id="3.40.50.720">
    <property type="entry name" value="NAD(P)-binding Rossmann-like Domain"/>
    <property type="match status" value="1"/>
</dbReference>
<evidence type="ECO:0000256" key="2">
    <source>
        <dbReference type="ARBA" id="ARBA00010944"/>
    </source>
</evidence>
<comment type="similarity">
    <text evidence="2 6">Belongs to the dTDP-4-dehydrorhamnose reductase family.</text>
</comment>
<dbReference type="Proteomes" id="UP000233332">
    <property type="component" value="Unassembled WGS sequence"/>
</dbReference>
<keyword evidence="6" id="KW-0521">NADP</keyword>
<dbReference type="GO" id="GO:0008831">
    <property type="term" value="F:dTDP-4-dehydrorhamnose reductase activity"/>
    <property type="evidence" value="ECO:0007669"/>
    <property type="project" value="UniProtKB-EC"/>
</dbReference>
<organism evidence="8 9">
    <name type="scientific">Thalassospira lohafexi</name>
    <dbReference type="NCBI Taxonomy" id="744227"/>
    <lineage>
        <taxon>Bacteria</taxon>
        <taxon>Pseudomonadati</taxon>
        <taxon>Pseudomonadota</taxon>
        <taxon>Alphaproteobacteria</taxon>
        <taxon>Rhodospirillales</taxon>
        <taxon>Thalassospiraceae</taxon>
        <taxon>Thalassospira</taxon>
    </lineage>
</organism>
<comment type="caution">
    <text evidence="8">The sequence shown here is derived from an EMBL/GenBank/DDBJ whole genome shotgun (WGS) entry which is preliminary data.</text>
</comment>
<evidence type="ECO:0000256" key="5">
    <source>
        <dbReference type="ARBA" id="ARBA00048200"/>
    </source>
</evidence>
<keyword evidence="9" id="KW-1185">Reference proteome</keyword>
<comment type="function">
    <text evidence="6">Catalyzes the reduction of dTDP-6-deoxy-L-lyxo-4-hexulose to yield dTDP-L-rhamnose.</text>
</comment>
<evidence type="ECO:0000259" key="7">
    <source>
        <dbReference type="Pfam" id="PF04321"/>
    </source>
</evidence>
<gene>
    <name evidence="8" type="ORF">COO92_12365</name>
</gene>
<dbReference type="PANTHER" id="PTHR10491:SF4">
    <property type="entry name" value="METHIONINE ADENOSYLTRANSFERASE 2 SUBUNIT BETA"/>
    <property type="match status" value="1"/>
</dbReference>
<evidence type="ECO:0000313" key="9">
    <source>
        <dbReference type="Proteomes" id="UP000233332"/>
    </source>
</evidence>
<comment type="pathway">
    <text evidence="1 6">Carbohydrate biosynthesis; dTDP-L-rhamnose biosynthesis.</text>
</comment>
<evidence type="ECO:0000256" key="1">
    <source>
        <dbReference type="ARBA" id="ARBA00004781"/>
    </source>
</evidence>
<dbReference type="GO" id="GO:0048270">
    <property type="term" value="F:methionine adenosyltransferase regulator activity"/>
    <property type="evidence" value="ECO:0007669"/>
    <property type="project" value="TreeGrafter"/>
</dbReference>
<sequence length="326" mass="35383">MKTVKMALIDNHKEQSPVLITGAGGALGFYFCAAWADSGLAGRCIVPLIRSGPQQKCTLVMTGRYLAPIERVDLADHSQTAGLIARLRPSVVIHCAALANVDRCEENRDAAFRDNVEGTLSIVDALRRHAPDCHLVHISTDQVYRDGGGCRGDLGPVNLYGWTKLWSEDIAREHKDTTVLRLNYVGRGTSARPGLVTWLVDSLRAEKPVTLLKDALFNPCHGALVPQVVERMIMAQTKGTFNLGSRGGGLSKADFLLGVAQKLSLPTQTAKLGRLSDLSLNAPRSLDMRMDVSLTEAALGEKLPSLLETLEALVAEWREVGKHNVC</sequence>
<comment type="catalytic activity">
    <reaction evidence="5 6">
        <text>dTDP-beta-L-rhamnose + NADP(+) = dTDP-4-dehydro-beta-L-rhamnose + NADPH + H(+)</text>
        <dbReference type="Rhea" id="RHEA:21796"/>
        <dbReference type="ChEBI" id="CHEBI:15378"/>
        <dbReference type="ChEBI" id="CHEBI:57510"/>
        <dbReference type="ChEBI" id="CHEBI:57783"/>
        <dbReference type="ChEBI" id="CHEBI:58349"/>
        <dbReference type="ChEBI" id="CHEBI:62830"/>
        <dbReference type="EC" id="1.1.1.133"/>
    </reaction>
</comment>